<feature type="region of interest" description="Disordered" evidence="1">
    <location>
        <begin position="1"/>
        <end position="24"/>
    </location>
</feature>
<organism evidence="2 3">
    <name type="scientific">Ralstonia insidiosa</name>
    <dbReference type="NCBI Taxonomy" id="190721"/>
    <lineage>
        <taxon>Bacteria</taxon>
        <taxon>Pseudomonadati</taxon>
        <taxon>Pseudomonadota</taxon>
        <taxon>Betaproteobacteria</taxon>
        <taxon>Burkholderiales</taxon>
        <taxon>Burkholderiaceae</taxon>
        <taxon>Ralstonia</taxon>
    </lineage>
</organism>
<sequence length="63" mass="7345">MESTKCDETSPHLMGTQDHPKQRNARLYQNRHVPGKKSMLQHTRLNLLQPAAWPAERRRAAQK</sequence>
<comment type="caution">
    <text evidence="2">The sequence shown here is derived from an EMBL/GenBank/DDBJ whole genome shotgun (WGS) entry which is preliminary data.</text>
</comment>
<proteinExistence type="predicted"/>
<dbReference type="EMBL" id="JABBZM010000007">
    <property type="protein sequence ID" value="NMV38173.1"/>
    <property type="molecule type" value="Genomic_DNA"/>
</dbReference>
<evidence type="ECO:0000313" key="2">
    <source>
        <dbReference type="EMBL" id="NMV38173.1"/>
    </source>
</evidence>
<dbReference type="RefSeq" id="WP_169339989.1">
    <property type="nucleotide sequence ID" value="NZ_JABBZM010000007.1"/>
</dbReference>
<protein>
    <submittedName>
        <fullName evidence="2">Uncharacterized protein</fullName>
    </submittedName>
</protein>
<gene>
    <name evidence="2" type="ORF">HGR00_09665</name>
</gene>
<feature type="compositionally biased region" description="Basic and acidic residues" evidence="1">
    <location>
        <begin position="1"/>
        <end position="10"/>
    </location>
</feature>
<accession>A0A848NYZ9</accession>
<dbReference type="AlphaFoldDB" id="A0A848NYZ9"/>
<evidence type="ECO:0000256" key="1">
    <source>
        <dbReference type="SAM" id="MobiDB-lite"/>
    </source>
</evidence>
<dbReference type="Proteomes" id="UP000575469">
    <property type="component" value="Unassembled WGS sequence"/>
</dbReference>
<evidence type="ECO:0000313" key="3">
    <source>
        <dbReference type="Proteomes" id="UP000575469"/>
    </source>
</evidence>
<reference evidence="2 3" key="1">
    <citation type="submission" date="2020-04" db="EMBL/GenBank/DDBJ databases">
        <title>Ralstonia insidiosa genome sequencing and assembly.</title>
        <authorList>
            <person name="Martins R.C.R."/>
            <person name="Perdigao-Neto L.V."/>
            <person name="Levin A.S.S."/>
            <person name="Costa S.F."/>
        </authorList>
    </citation>
    <scope>NUCLEOTIDE SEQUENCE [LARGE SCALE GENOMIC DNA]</scope>
    <source>
        <strain evidence="2 3">5047</strain>
    </source>
</reference>
<name>A0A848NYZ9_9RALS</name>